<dbReference type="Gene3D" id="3.40.50.1110">
    <property type="entry name" value="SGNH hydrolase"/>
    <property type="match status" value="1"/>
</dbReference>
<sequence length="175" mass="19144">MGDSLSAAFGIERTQGWVNLLQDHLNSKGKNYKVINASVSGETTRGGLTRLPRSLKRHQPTIVIIALGGNDGLRGLPLKEFRKNLEAMVTLAKSSKAKVVLCGVRIPPNLGLTYVSEFIYVYTETAQKHNIPLVQYLLKNVSSKTNLMQNDGIHPTAEAQPIILKNVLSGLNNLI</sequence>
<dbReference type="AlphaFoldDB" id="A0A3B0ZKS3"/>
<evidence type="ECO:0000259" key="1">
    <source>
        <dbReference type="Pfam" id="PF13472"/>
    </source>
</evidence>
<dbReference type="GO" id="GO:0004622">
    <property type="term" value="F:phosphatidylcholine lysophospholipase activity"/>
    <property type="evidence" value="ECO:0007669"/>
    <property type="project" value="TreeGrafter"/>
</dbReference>
<feature type="domain" description="SGNH hydrolase-type esterase" evidence="1">
    <location>
        <begin position="1"/>
        <end position="159"/>
    </location>
</feature>
<name>A0A3B0ZKS3_9ZZZZ</name>
<dbReference type="SUPFAM" id="SSF52266">
    <property type="entry name" value="SGNH hydrolase"/>
    <property type="match status" value="1"/>
</dbReference>
<dbReference type="EMBL" id="UOFR01000024">
    <property type="protein sequence ID" value="VAW93998.1"/>
    <property type="molecule type" value="Genomic_DNA"/>
</dbReference>
<dbReference type="InterPro" id="IPR013830">
    <property type="entry name" value="SGNH_hydro"/>
</dbReference>
<dbReference type="GO" id="GO:0004064">
    <property type="term" value="F:arylesterase activity"/>
    <property type="evidence" value="ECO:0007669"/>
    <property type="project" value="UniProtKB-EC"/>
</dbReference>
<gene>
    <name evidence="2" type="ORF">MNBD_GAMMA21-2010</name>
</gene>
<protein>
    <submittedName>
        <fullName evidence="2">Arylesterase</fullName>
        <ecNumber evidence="2">3.1.1.2</ecNumber>
    </submittedName>
</protein>
<proteinExistence type="predicted"/>
<accession>A0A3B0ZKS3</accession>
<dbReference type="Pfam" id="PF13472">
    <property type="entry name" value="Lipase_GDSL_2"/>
    <property type="match status" value="1"/>
</dbReference>
<keyword evidence="2" id="KW-0378">Hydrolase</keyword>
<dbReference type="PANTHER" id="PTHR30383:SF24">
    <property type="entry name" value="THIOESTERASE 1_PROTEASE 1_LYSOPHOSPHOLIPASE L1"/>
    <property type="match status" value="1"/>
</dbReference>
<dbReference type="InterPro" id="IPR036514">
    <property type="entry name" value="SGNH_hydro_sf"/>
</dbReference>
<reference evidence="2" key="1">
    <citation type="submission" date="2018-06" db="EMBL/GenBank/DDBJ databases">
        <authorList>
            <person name="Zhirakovskaya E."/>
        </authorList>
    </citation>
    <scope>NUCLEOTIDE SEQUENCE</scope>
</reference>
<dbReference type="PANTHER" id="PTHR30383">
    <property type="entry name" value="THIOESTERASE 1/PROTEASE 1/LYSOPHOSPHOLIPASE L1"/>
    <property type="match status" value="1"/>
</dbReference>
<dbReference type="EC" id="3.1.1.2" evidence="2"/>
<dbReference type="InterPro" id="IPR051532">
    <property type="entry name" value="Ester_Hydrolysis_Enzymes"/>
</dbReference>
<organism evidence="2">
    <name type="scientific">hydrothermal vent metagenome</name>
    <dbReference type="NCBI Taxonomy" id="652676"/>
    <lineage>
        <taxon>unclassified sequences</taxon>
        <taxon>metagenomes</taxon>
        <taxon>ecological metagenomes</taxon>
    </lineage>
</organism>
<dbReference type="CDD" id="cd01822">
    <property type="entry name" value="Lysophospholipase_L1_like"/>
    <property type="match status" value="1"/>
</dbReference>
<evidence type="ECO:0000313" key="2">
    <source>
        <dbReference type="EMBL" id="VAW93998.1"/>
    </source>
</evidence>